<gene>
    <name evidence="4" type="ORF">COX39_03235</name>
</gene>
<sequence>MVEISKIRKGQKVLGHDGKYHKIKKVHHRVCKGKIFSLRVHNLGQVMMTPDHLVLALKTSQYPYKMRALEEKKCYIDWYHLEGLQKGDTIIYPIPKETKDVRSMRLGIEKPFWDFKSRELPGEIKVNNDFLKLVGYYLSEGYVRTDKCKGTVGFTFGSHEGIYIQDTILIMKRIFGLSPVIYKSAHNSTNLFYYSARLARFFKKNFGKGALEKQLPHWIMQLPTKKQWYLLSGLWRGDGHIDEKRQRAKYVTISKKLAYQLRNLFLRQKIIHSFTIGRAYGIHKKSYCFYIQHDPSLQQIAKMMGKEFKIKARSYNPHKSWFDANYYYTTISEIKPIDYSGLVYNLEVKDSRSYVSASATLHNCGDVMELQIKVEKKDGKEYIKDIKFQSFGCGAAIATSSMITVMVKGKTLEQALKITRQDVSKELGGLPPIKEHCSNLAAEGLLAAIEDYRKKKK</sequence>
<dbReference type="Gene3D" id="3.90.1010.10">
    <property type="match status" value="1"/>
</dbReference>
<dbReference type="GO" id="GO:0051536">
    <property type="term" value="F:iron-sulfur cluster binding"/>
    <property type="evidence" value="ECO:0007669"/>
    <property type="project" value="InterPro"/>
</dbReference>
<dbReference type="EMBL" id="PCRM01000044">
    <property type="protein sequence ID" value="PIP21390.1"/>
    <property type="molecule type" value="Genomic_DNA"/>
</dbReference>
<reference evidence="4 5" key="1">
    <citation type="submission" date="2017-09" db="EMBL/GenBank/DDBJ databases">
        <title>Depth-based differentiation of microbial function through sediment-hosted aquifers and enrichment of novel symbionts in the deep terrestrial subsurface.</title>
        <authorList>
            <person name="Probst A.J."/>
            <person name="Ladd B."/>
            <person name="Jarett J.K."/>
            <person name="Geller-Mcgrath D.E."/>
            <person name="Sieber C.M."/>
            <person name="Emerson J.B."/>
            <person name="Anantharaman K."/>
            <person name="Thomas B.C."/>
            <person name="Malmstrom R."/>
            <person name="Stieglmeier M."/>
            <person name="Klingl A."/>
            <person name="Woyke T."/>
            <person name="Ryan C.M."/>
            <person name="Banfield J.F."/>
        </authorList>
    </citation>
    <scope>NUCLEOTIDE SEQUENCE [LARGE SCALE GENOMIC DNA]</scope>
    <source>
        <strain evidence="4">CG23_combo_of_CG06-09_8_20_14_all_40_13</strain>
    </source>
</reference>
<dbReference type="InterPro" id="IPR002871">
    <property type="entry name" value="NIF_FeS_clus_asmbl_NifU_N"/>
</dbReference>
<dbReference type="GO" id="GO:0004519">
    <property type="term" value="F:endonuclease activity"/>
    <property type="evidence" value="ECO:0007669"/>
    <property type="project" value="InterPro"/>
</dbReference>
<dbReference type="Pfam" id="PF01592">
    <property type="entry name" value="NifU_N"/>
    <property type="match status" value="1"/>
</dbReference>
<dbReference type="GO" id="GO:0016539">
    <property type="term" value="P:intein-mediated protein splicing"/>
    <property type="evidence" value="ECO:0007669"/>
    <property type="project" value="InterPro"/>
</dbReference>
<keyword evidence="1" id="KW-0068">Autocatalytic cleavage</keyword>
<dbReference type="GO" id="GO:0016226">
    <property type="term" value="P:iron-sulfur cluster assembly"/>
    <property type="evidence" value="ECO:0007669"/>
    <property type="project" value="InterPro"/>
</dbReference>
<dbReference type="InterPro" id="IPR004042">
    <property type="entry name" value="Intein_endonuc_central"/>
</dbReference>
<dbReference type="PROSITE" id="PS50819">
    <property type="entry name" value="INTEIN_ENDONUCLEASE"/>
    <property type="match status" value="1"/>
</dbReference>
<dbReference type="InterPro" id="IPR006142">
    <property type="entry name" value="INTEIN"/>
</dbReference>
<evidence type="ECO:0000256" key="2">
    <source>
        <dbReference type="ARBA" id="ARBA00023000"/>
    </source>
</evidence>
<accession>A0A2G9YQ71</accession>
<protein>
    <recommendedName>
        <fullName evidence="3">DOD-type homing endonuclease domain-containing protein</fullName>
    </recommendedName>
</protein>
<dbReference type="Pfam" id="PF14528">
    <property type="entry name" value="LAGLIDADG_3"/>
    <property type="match status" value="1"/>
</dbReference>
<dbReference type="InterPro" id="IPR027434">
    <property type="entry name" value="Homing_endonucl"/>
</dbReference>
<dbReference type="InterPro" id="IPR036844">
    <property type="entry name" value="Hint_dom_sf"/>
</dbReference>
<dbReference type="InterPro" id="IPR004860">
    <property type="entry name" value="LAGLIDADG_dom"/>
</dbReference>
<dbReference type="SUPFAM" id="SSF55608">
    <property type="entry name" value="Homing endonucleases"/>
    <property type="match status" value="1"/>
</dbReference>
<dbReference type="GO" id="GO:0005506">
    <property type="term" value="F:iron ion binding"/>
    <property type="evidence" value="ECO:0007669"/>
    <property type="project" value="InterPro"/>
</dbReference>
<dbReference type="CDD" id="cd00081">
    <property type="entry name" value="Hint"/>
    <property type="match status" value="1"/>
</dbReference>
<comment type="caution">
    <text evidence="4">The sequence shown here is derived from an EMBL/GenBank/DDBJ whole genome shotgun (WGS) entry which is preliminary data.</text>
</comment>
<evidence type="ECO:0000313" key="4">
    <source>
        <dbReference type="EMBL" id="PIP21390.1"/>
    </source>
</evidence>
<dbReference type="SUPFAM" id="SSF82649">
    <property type="entry name" value="SufE/NifU"/>
    <property type="match status" value="1"/>
</dbReference>
<feature type="domain" description="DOD-type homing endonuclease" evidence="3">
    <location>
        <begin position="133"/>
        <end position="270"/>
    </location>
</feature>
<dbReference type="Proteomes" id="UP000231567">
    <property type="component" value="Unassembled WGS sequence"/>
</dbReference>
<organism evidence="4 5">
    <name type="scientific">Candidatus Nealsonbacteria bacterium CG23_combo_of_CG06-09_8_20_14_all_40_13</name>
    <dbReference type="NCBI Taxonomy" id="1974724"/>
    <lineage>
        <taxon>Bacteria</taxon>
        <taxon>Candidatus Nealsoniibacteriota</taxon>
    </lineage>
</organism>
<evidence type="ECO:0000313" key="5">
    <source>
        <dbReference type="Proteomes" id="UP000231567"/>
    </source>
</evidence>
<keyword evidence="2" id="KW-0651">Protein splicing</keyword>
<dbReference type="PRINTS" id="PR00379">
    <property type="entry name" value="INTEIN"/>
</dbReference>
<evidence type="ECO:0000259" key="3">
    <source>
        <dbReference type="PROSITE" id="PS50819"/>
    </source>
</evidence>
<evidence type="ECO:0000256" key="1">
    <source>
        <dbReference type="ARBA" id="ARBA00022813"/>
    </source>
</evidence>
<dbReference type="AlphaFoldDB" id="A0A2G9YQ71"/>
<dbReference type="PROSITE" id="PS50818">
    <property type="entry name" value="INTEIN_C_TER"/>
    <property type="match status" value="1"/>
</dbReference>
<dbReference type="Gene3D" id="3.10.28.10">
    <property type="entry name" value="Homing endonucleases"/>
    <property type="match status" value="1"/>
</dbReference>
<name>A0A2G9YQ71_9BACT</name>
<dbReference type="InterPro" id="IPR030934">
    <property type="entry name" value="Intein_C"/>
</dbReference>
<dbReference type="CDD" id="cd06664">
    <property type="entry name" value="IscU_like"/>
    <property type="match status" value="1"/>
</dbReference>
<proteinExistence type="predicted"/>
<dbReference type="PANTHER" id="PTHR10093">
    <property type="entry name" value="IRON-SULFUR CLUSTER ASSEMBLY ENZYME NIFU HOMOLOG"/>
    <property type="match status" value="1"/>
</dbReference>
<dbReference type="SUPFAM" id="SSF51294">
    <property type="entry name" value="Hedgehog/intein (Hint) domain"/>
    <property type="match status" value="1"/>
</dbReference>